<feature type="chain" id="PRO_5019068886" description="PEP-CTERM protein-sorting domain-containing protein" evidence="2">
    <location>
        <begin position="24"/>
        <end position="213"/>
    </location>
</feature>
<keyword evidence="2" id="KW-0732">Signal</keyword>
<sequence>MKKLLTMFAAVVLLLGMTMSAQAGLITITFDEPGINLDDIITTQYTTDGVNWIPNPFVEGSTAVPNQVVNGTITYFSNVFPTYGQILQYNTKPAYGYILVDNYADSLSFQYRRPSSSGDITLQLFDYDPDTGTGTSLTLTPFTLTWTPDDPNNDDLDWATFTYNGEEGNFNLIAMNSTNKFVIDNMQINAVPIPPAFVLLASGLLMLLQRRKS</sequence>
<keyword evidence="1" id="KW-1133">Transmembrane helix</keyword>
<feature type="signal peptide" evidence="2">
    <location>
        <begin position="1"/>
        <end position="23"/>
    </location>
</feature>
<dbReference type="AlphaFoldDB" id="A0A445N110"/>
<feature type="transmembrane region" description="Helical" evidence="1">
    <location>
        <begin position="190"/>
        <end position="208"/>
    </location>
</feature>
<evidence type="ECO:0000256" key="1">
    <source>
        <dbReference type="SAM" id="Phobius"/>
    </source>
</evidence>
<evidence type="ECO:0008006" key="4">
    <source>
        <dbReference type="Google" id="ProtNLM"/>
    </source>
</evidence>
<keyword evidence="1" id="KW-0812">Transmembrane</keyword>
<name>A0A445N110_9BACT</name>
<dbReference type="EMBL" id="OJIN01000199">
    <property type="protein sequence ID" value="SPD75363.1"/>
    <property type="molecule type" value="Genomic_DNA"/>
</dbReference>
<evidence type="ECO:0000313" key="3">
    <source>
        <dbReference type="EMBL" id="SPD75363.1"/>
    </source>
</evidence>
<proteinExistence type="predicted"/>
<protein>
    <recommendedName>
        <fullName evidence="4">PEP-CTERM protein-sorting domain-containing protein</fullName>
    </recommendedName>
</protein>
<evidence type="ECO:0000256" key="2">
    <source>
        <dbReference type="SAM" id="SignalP"/>
    </source>
</evidence>
<gene>
    <name evidence="3" type="ORF">PITCH_A560004</name>
</gene>
<organism evidence="3">
    <name type="scientific">uncultured Desulfobacterium sp</name>
    <dbReference type="NCBI Taxonomy" id="201089"/>
    <lineage>
        <taxon>Bacteria</taxon>
        <taxon>Pseudomonadati</taxon>
        <taxon>Thermodesulfobacteriota</taxon>
        <taxon>Desulfobacteria</taxon>
        <taxon>Desulfobacterales</taxon>
        <taxon>Desulfobacteriaceae</taxon>
        <taxon>Desulfobacterium</taxon>
        <taxon>environmental samples</taxon>
    </lineage>
</organism>
<keyword evidence="1" id="KW-0472">Membrane</keyword>
<reference evidence="3" key="1">
    <citation type="submission" date="2018-01" db="EMBL/GenBank/DDBJ databases">
        <authorList>
            <person name="Regsiter A."/>
            <person name="William W."/>
        </authorList>
    </citation>
    <scope>NUCLEOTIDE SEQUENCE</scope>
    <source>
        <strain evidence="3">TRIP AH-1</strain>
    </source>
</reference>
<accession>A0A445N110</accession>